<dbReference type="EMBL" id="JAVLSH010000002">
    <property type="protein sequence ID" value="MDR9759042.1"/>
    <property type="molecule type" value="Genomic_DNA"/>
</dbReference>
<dbReference type="GO" id="GO:0008477">
    <property type="term" value="F:purine nucleosidase activity"/>
    <property type="evidence" value="ECO:0007669"/>
    <property type="project" value="TreeGrafter"/>
</dbReference>
<evidence type="ECO:0000313" key="5">
    <source>
        <dbReference type="Proteomes" id="UP001269402"/>
    </source>
</evidence>
<keyword evidence="1 4" id="KW-0378">Hydrolase</keyword>
<keyword evidence="2" id="KW-0326">Glycosidase</keyword>
<dbReference type="GO" id="GO:0006152">
    <property type="term" value="P:purine nucleoside catabolic process"/>
    <property type="evidence" value="ECO:0007669"/>
    <property type="project" value="TreeGrafter"/>
</dbReference>
<dbReference type="AlphaFoldDB" id="A0AAW8NVW4"/>
<reference evidence="5" key="1">
    <citation type="submission" date="2023-07" db="EMBL/GenBank/DDBJ databases">
        <title>Genomic characterization of faba bean (Vicia faba) microsymbionts in Mexican soils.</title>
        <authorList>
            <person name="Rivera Orduna F.N."/>
            <person name="Guevara-Luna J."/>
            <person name="Yan J."/>
            <person name="Arroyo-Herrera I."/>
            <person name="Li Y."/>
            <person name="Vasquez-Murrieta M.S."/>
            <person name="Wang E.T."/>
        </authorList>
    </citation>
    <scope>NUCLEOTIDE SEQUENCE [LARGE SCALE GENOMIC DNA]</scope>
    <source>
        <strain evidence="5">CH6</strain>
    </source>
</reference>
<organism evidence="4 5">
    <name type="scientific">Rhizobium redzepovicii</name>
    <dbReference type="NCBI Taxonomy" id="2867518"/>
    <lineage>
        <taxon>Bacteria</taxon>
        <taxon>Pseudomonadati</taxon>
        <taxon>Pseudomonadota</taxon>
        <taxon>Alphaproteobacteria</taxon>
        <taxon>Hyphomicrobiales</taxon>
        <taxon>Rhizobiaceae</taxon>
        <taxon>Rhizobium/Agrobacterium group</taxon>
        <taxon>Rhizobium</taxon>
    </lineage>
</organism>
<dbReference type="InterPro" id="IPR036452">
    <property type="entry name" value="Ribo_hydro-like"/>
</dbReference>
<keyword evidence="5" id="KW-1185">Reference proteome</keyword>
<sequence>MSKQSIIIDTDPGQDDALAILMALANNELLEVLGITAVCGNIGVRATAANALKVLRLAGREDVPVFVGAAAPILGGLVTAEALHGAAITEGWDLPTSTTHPRPEFAADWIIDTVNSHPPGTITICALGPLTNVALAIAKCPEVAGRLHGLVLMAGASQGGNMNAVAEFNVFVDAYAAARVFAAPVPKTVVSLDITSKLLLTERELNRLTSANNAITPRLKGLLTLYENYIKLGKPRPVHDPAVIAWLLAPEMFVGKDVNVEIDTTRGLTHGQTIVDMNGVTGRAANAFWLTAADNDTFYGLLAQALEETGRRSLSRIGDGR</sequence>
<evidence type="ECO:0000259" key="3">
    <source>
        <dbReference type="Pfam" id="PF01156"/>
    </source>
</evidence>
<name>A0AAW8NVW4_9HYPH</name>
<dbReference type="Proteomes" id="UP001269402">
    <property type="component" value="Unassembled WGS sequence"/>
</dbReference>
<proteinExistence type="predicted"/>
<dbReference type="PANTHER" id="PTHR12304">
    <property type="entry name" value="INOSINE-URIDINE PREFERRING NUCLEOSIDE HYDROLASE"/>
    <property type="match status" value="1"/>
</dbReference>
<dbReference type="PANTHER" id="PTHR12304:SF4">
    <property type="entry name" value="URIDINE NUCLEOSIDASE"/>
    <property type="match status" value="1"/>
</dbReference>
<dbReference type="SUPFAM" id="SSF53590">
    <property type="entry name" value="Nucleoside hydrolase"/>
    <property type="match status" value="1"/>
</dbReference>
<gene>
    <name evidence="4" type="ORF">RJJ37_05255</name>
</gene>
<comment type="caution">
    <text evidence="4">The sequence shown here is derived from an EMBL/GenBank/DDBJ whole genome shotgun (WGS) entry which is preliminary data.</text>
</comment>
<dbReference type="InterPro" id="IPR023186">
    <property type="entry name" value="IUNH"/>
</dbReference>
<dbReference type="Gene3D" id="3.90.245.10">
    <property type="entry name" value="Ribonucleoside hydrolase-like"/>
    <property type="match status" value="1"/>
</dbReference>
<accession>A0AAW8NVW4</accession>
<dbReference type="RefSeq" id="WP_310807022.1">
    <property type="nucleotide sequence ID" value="NZ_JAVLSH010000002.1"/>
</dbReference>
<protein>
    <submittedName>
        <fullName evidence="4">Nucleoside hydrolase</fullName>
    </submittedName>
</protein>
<dbReference type="Pfam" id="PF01156">
    <property type="entry name" value="IU_nuc_hydro"/>
    <property type="match status" value="1"/>
</dbReference>
<dbReference type="GO" id="GO:0005829">
    <property type="term" value="C:cytosol"/>
    <property type="evidence" value="ECO:0007669"/>
    <property type="project" value="TreeGrafter"/>
</dbReference>
<evidence type="ECO:0000313" key="4">
    <source>
        <dbReference type="EMBL" id="MDR9759042.1"/>
    </source>
</evidence>
<dbReference type="InterPro" id="IPR001910">
    <property type="entry name" value="Inosine/uridine_hydrolase_dom"/>
</dbReference>
<evidence type="ECO:0000256" key="1">
    <source>
        <dbReference type="ARBA" id="ARBA00022801"/>
    </source>
</evidence>
<evidence type="ECO:0000256" key="2">
    <source>
        <dbReference type="ARBA" id="ARBA00023295"/>
    </source>
</evidence>
<feature type="domain" description="Inosine/uridine-preferring nucleoside hydrolase" evidence="3">
    <location>
        <begin position="6"/>
        <end position="299"/>
    </location>
</feature>